<evidence type="ECO:0000259" key="12">
    <source>
        <dbReference type="Pfam" id="PF02852"/>
    </source>
</evidence>
<evidence type="ECO:0000256" key="5">
    <source>
        <dbReference type="ARBA" id="ARBA00023027"/>
    </source>
</evidence>
<dbReference type="InterPro" id="IPR001100">
    <property type="entry name" value="Pyr_nuc-diS_OxRdtase"/>
</dbReference>
<dbReference type="GO" id="GO:0004148">
    <property type="term" value="F:dihydrolipoyl dehydrogenase (NADH) activity"/>
    <property type="evidence" value="ECO:0007669"/>
    <property type="project" value="TreeGrafter"/>
</dbReference>
<evidence type="ECO:0000313" key="15">
    <source>
        <dbReference type="Proteomes" id="UP000230161"/>
    </source>
</evidence>
<gene>
    <name evidence="14" type="ORF">CLV54_3452</name>
</gene>
<feature type="domain" description="FAD/NAD(P)-binding" evidence="13">
    <location>
        <begin position="12"/>
        <end position="331"/>
    </location>
</feature>
<dbReference type="Gene3D" id="3.30.390.30">
    <property type="match status" value="1"/>
</dbReference>
<name>A0A2M9BAZ3_9MICO</name>
<evidence type="ECO:0000256" key="3">
    <source>
        <dbReference type="ARBA" id="ARBA00022827"/>
    </source>
</evidence>
<organism evidence="14 15">
    <name type="scientific">Compostimonas suwonensis</name>
    <dbReference type="NCBI Taxonomy" id="1048394"/>
    <lineage>
        <taxon>Bacteria</taxon>
        <taxon>Bacillati</taxon>
        <taxon>Actinomycetota</taxon>
        <taxon>Actinomycetes</taxon>
        <taxon>Micrococcales</taxon>
        <taxon>Microbacteriaceae</taxon>
        <taxon>Compostimonas</taxon>
    </lineage>
</organism>
<comment type="similarity">
    <text evidence="1 11">Belongs to the class-I pyridine nucleotide-disulfide oxidoreductase family.</text>
</comment>
<feature type="binding site" evidence="9">
    <location>
        <position position="270"/>
    </location>
    <ligand>
        <name>NAD(+)</name>
        <dbReference type="ChEBI" id="CHEBI:57540"/>
    </ligand>
</feature>
<dbReference type="PRINTS" id="PR00411">
    <property type="entry name" value="PNDRDTASEI"/>
</dbReference>
<dbReference type="Pfam" id="PF07992">
    <property type="entry name" value="Pyr_redox_2"/>
    <property type="match status" value="1"/>
</dbReference>
<dbReference type="Proteomes" id="UP000230161">
    <property type="component" value="Unassembled WGS sequence"/>
</dbReference>
<dbReference type="PANTHER" id="PTHR22912:SF217">
    <property type="entry name" value="DIHYDROLIPOYL DEHYDROGENASE"/>
    <property type="match status" value="1"/>
</dbReference>
<dbReference type="SUPFAM" id="SSF51905">
    <property type="entry name" value="FAD/NAD(P)-binding domain"/>
    <property type="match status" value="2"/>
</dbReference>
<dbReference type="InterPro" id="IPR012999">
    <property type="entry name" value="Pyr_OxRdtase_I_AS"/>
</dbReference>
<evidence type="ECO:0000256" key="2">
    <source>
        <dbReference type="ARBA" id="ARBA00022630"/>
    </source>
</evidence>
<dbReference type="PIRSF" id="PIRSF000350">
    <property type="entry name" value="Mercury_reductase_MerA"/>
    <property type="match status" value="1"/>
</dbReference>
<dbReference type="GO" id="GO:0006103">
    <property type="term" value="P:2-oxoglutarate metabolic process"/>
    <property type="evidence" value="ECO:0007669"/>
    <property type="project" value="TreeGrafter"/>
</dbReference>
<dbReference type="InterPro" id="IPR016156">
    <property type="entry name" value="FAD/NAD-linked_Rdtase_dimer_sf"/>
</dbReference>
<dbReference type="NCBIfam" id="NF005884">
    <property type="entry name" value="PRK07846.1"/>
    <property type="match status" value="1"/>
</dbReference>
<feature type="binding site" evidence="9">
    <location>
        <begin position="184"/>
        <end position="191"/>
    </location>
    <ligand>
        <name>NAD(+)</name>
        <dbReference type="ChEBI" id="CHEBI:57540"/>
    </ligand>
</feature>
<feature type="binding site" evidence="9">
    <location>
        <position position="316"/>
    </location>
    <ligand>
        <name>FAD</name>
        <dbReference type="ChEBI" id="CHEBI:57692"/>
    </ligand>
</feature>
<comment type="cofactor">
    <cofactor evidence="9">
        <name>FAD</name>
        <dbReference type="ChEBI" id="CHEBI:57692"/>
    </cofactor>
    <text evidence="9">Binds 1 FAD per subunit.</text>
</comment>
<keyword evidence="4 11" id="KW-0560">Oxidoreductase</keyword>
<dbReference type="InterPro" id="IPR050151">
    <property type="entry name" value="Class-I_Pyr_Nuc-Dis_Oxidored"/>
</dbReference>
<reference evidence="14 15" key="1">
    <citation type="submission" date="2017-11" db="EMBL/GenBank/DDBJ databases">
        <title>Genomic Encyclopedia of Archaeal and Bacterial Type Strains, Phase II (KMG-II): From Individual Species to Whole Genera.</title>
        <authorList>
            <person name="Goeker M."/>
        </authorList>
    </citation>
    <scope>NUCLEOTIDE SEQUENCE [LARGE SCALE GENOMIC DNA]</scope>
    <source>
        <strain evidence="14 15">DSM 25625</strain>
    </source>
</reference>
<evidence type="ECO:0000256" key="1">
    <source>
        <dbReference type="ARBA" id="ARBA00007532"/>
    </source>
</evidence>
<feature type="active site" description="Proton acceptor" evidence="8">
    <location>
        <position position="451"/>
    </location>
</feature>
<evidence type="ECO:0000256" key="6">
    <source>
        <dbReference type="ARBA" id="ARBA00023157"/>
    </source>
</evidence>
<dbReference type="InterPro" id="IPR023753">
    <property type="entry name" value="FAD/NAD-binding_dom"/>
</dbReference>
<dbReference type="InterPro" id="IPR036188">
    <property type="entry name" value="FAD/NAD-bd_sf"/>
</dbReference>
<sequence>MTHSSTSEQHVDLIVIGAGSGNSLIGPEFHDKTVALLDDGRWFGGTCLNAGCIPTKMFVHVADVAAHAADAPRIGLSFTRDPVDWLAIRDRVFAKTDKISRAGFRYRDEKSPNVTVFRETFRFDGPRTLVSASGVRLSGEQIVIAAGSRPRPLEVPHDGDDPALHTSDSIMRIDALPASLTILGGGAVAVEFAHVFSALGVRVTLVARSERLLTELDHEISERFTALASEHWSLRLGAHLGGVARDGAELVVSLDGGEELRSELVLVAQGRIPNADRLGAASAGYDLEADGRLAVDHHQRALSGGEPVAGVYGLGDVSSMWELKHVANHEARIVEHNLAHPHELIGGHPGPVPSAIFSRPQIAHFGLTEEQARRSHPDAVVVVQEYRTTAYGWALEDVTSICKLVVDRETALLLGAHIVGPEASILIQPLIQAASQGLSIRGLARGQYWPHPAASEVVENALLKAEEEL</sequence>
<evidence type="ECO:0000256" key="8">
    <source>
        <dbReference type="PIRSR" id="PIRSR000350-2"/>
    </source>
</evidence>
<keyword evidence="7 11" id="KW-0676">Redox-active center</keyword>
<dbReference type="PROSITE" id="PS00076">
    <property type="entry name" value="PYRIDINE_REDOX_1"/>
    <property type="match status" value="1"/>
</dbReference>
<dbReference type="PANTHER" id="PTHR22912">
    <property type="entry name" value="DISULFIDE OXIDOREDUCTASE"/>
    <property type="match status" value="1"/>
</dbReference>
<keyword evidence="6" id="KW-1015">Disulfide bond</keyword>
<feature type="domain" description="Pyridine nucleotide-disulphide oxidoreductase dimerisation" evidence="12">
    <location>
        <begin position="352"/>
        <end position="461"/>
    </location>
</feature>
<dbReference type="Gene3D" id="3.50.50.60">
    <property type="entry name" value="FAD/NAD(P)-binding domain"/>
    <property type="match status" value="2"/>
</dbReference>
<dbReference type="EMBL" id="PGFB01000008">
    <property type="protein sequence ID" value="PJJ55112.1"/>
    <property type="molecule type" value="Genomic_DNA"/>
</dbReference>
<comment type="caution">
    <text evidence="14">The sequence shown here is derived from an EMBL/GenBank/DDBJ whole genome shotgun (WGS) entry which is preliminary data.</text>
</comment>
<dbReference type="GO" id="GO:0050660">
    <property type="term" value="F:flavin adenine dinucleotide binding"/>
    <property type="evidence" value="ECO:0007669"/>
    <property type="project" value="TreeGrafter"/>
</dbReference>
<dbReference type="SUPFAM" id="SSF55424">
    <property type="entry name" value="FAD/NAD-linked reductases, dimerisation (C-terminal) domain"/>
    <property type="match status" value="1"/>
</dbReference>
<keyword evidence="2 11" id="KW-0285">Flavoprotein</keyword>
<accession>A0A2M9BAZ3</accession>
<dbReference type="InterPro" id="IPR004099">
    <property type="entry name" value="Pyr_nucl-diS_OxRdtase_dimer"/>
</dbReference>
<proteinExistence type="inferred from homology"/>
<keyword evidence="9" id="KW-0547">Nucleotide-binding</keyword>
<evidence type="ECO:0000256" key="7">
    <source>
        <dbReference type="ARBA" id="ARBA00023284"/>
    </source>
</evidence>
<dbReference type="AlphaFoldDB" id="A0A2M9BAZ3"/>
<keyword evidence="15" id="KW-1185">Reference proteome</keyword>
<evidence type="ECO:0000259" key="13">
    <source>
        <dbReference type="Pfam" id="PF07992"/>
    </source>
</evidence>
<keyword evidence="3 9" id="KW-0274">FAD</keyword>
<evidence type="ECO:0000256" key="4">
    <source>
        <dbReference type="ARBA" id="ARBA00023002"/>
    </source>
</evidence>
<dbReference type="Pfam" id="PF02852">
    <property type="entry name" value="Pyr_redox_dim"/>
    <property type="match status" value="1"/>
</dbReference>
<dbReference type="OrthoDB" id="9800167at2"/>
<feature type="disulfide bond" description="Redox-active" evidence="10">
    <location>
        <begin position="47"/>
        <end position="52"/>
    </location>
</feature>
<evidence type="ECO:0000256" key="9">
    <source>
        <dbReference type="PIRSR" id="PIRSR000350-3"/>
    </source>
</evidence>
<evidence type="ECO:0000313" key="14">
    <source>
        <dbReference type="EMBL" id="PJJ55112.1"/>
    </source>
</evidence>
<evidence type="ECO:0000256" key="10">
    <source>
        <dbReference type="PIRSR" id="PIRSR000350-4"/>
    </source>
</evidence>
<protein>
    <submittedName>
        <fullName evidence="14">Mycothione reductase</fullName>
    </submittedName>
</protein>
<dbReference type="RefSeq" id="WP_100346207.1">
    <property type="nucleotide sequence ID" value="NZ_PGFB01000008.1"/>
</dbReference>
<dbReference type="PRINTS" id="PR00368">
    <property type="entry name" value="FADPNR"/>
</dbReference>
<keyword evidence="5 9" id="KW-0520">NAD</keyword>
<evidence type="ECO:0000256" key="11">
    <source>
        <dbReference type="RuleBase" id="RU003691"/>
    </source>
</evidence>
<feature type="binding site" evidence="9">
    <location>
        <position position="56"/>
    </location>
    <ligand>
        <name>FAD</name>
        <dbReference type="ChEBI" id="CHEBI:57692"/>
    </ligand>
</feature>